<evidence type="ECO:0000313" key="2">
    <source>
        <dbReference type="Proteomes" id="UP000324222"/>
    </source>
</evidence>
<protein>
    <submittedName>
        <fullName evidence="1">Uncharacterized protein</fullName>
    </submittedName>
</protein>
<proteinExistence type="predicted"/>
<dbReference type="EMBL" id="VSRR010126130">
    <property type="protein sequence ID" value="MPD01198.1"/>
    <property type="molecule type" value="Genomic_DNA"/>
</dbReference>
<dbReference type="AlphaFoldDB" id="A0A5B7K7J9"/>
<accession>A0A5B7K7J9</accession>
<gene>
    <name evidence="1" type="ORF">E2C01_096716</name>
</gene>
<comment type="caution">
    <text evidence="1">The sequence shown here is derived from an EMBL/GenBank/DDBJ whole genome shotgun (WGS) entry which is preliminary data.</text>
</comment>
<sequence length="73" mass="8437">MGEEKRILLLFPVAGTRSSSTLTRLPASRTPSLQPRVVWRRGACYEGGVEWEFGSVRRDTGWRRQEERDKCVK</sequence>
<keyword evidence="2" id="KW-1185">Reference proteome</keyword>
<organism evidence="1 2">
    <name type="scientific">Portunus trituberculatus</name>
    <name type="common">Swimming crab</name>
    <name type="synonym">Neptunus trituberculatus</name>
    <dbReference type="NCBI Taxonomy" id="210409"/>
    <lineage>
        <taxon>Eukaryota</taxon>
        <taxon>Metazoa</taxon>
        <taxon>Ecdysozoa</taxon>
        <taxon>Arthropoda</taxon>
        <taxon>Crustacea</taxon>
        <taxon>Multicrustacea</taxon>
        <taxon>Malacostraca</taxon>
        <taxon>Eumalacostraca</taxon>
        <taxon>Eucarida</taxon>
        <taxon>Decapoda</taxon>
        <taxon>Pleocyemata</taxon>
        <taxon>Brachyura</taxon>
        <taxon>Eubrachyura</taxon>
        <taxon>Portunoidea</taxon>
        <taxon>Portunidae</taxon>
        <taxon>Portuninae</taxon>
        <taxon>Portunus</taxon>
    </lineage>
</organism>
<dbReference type="Proteomes" id="UP000324222">
    <property type="component" value="Unassembled WGS sequence"/>
</dbReference>
<evidence type="ECO:0000313" key="1">
    <source>
        <dbReference type="EMBL" id="MPD01198.1"/>
    </source>
</evidence>
<name>A0A5B7K7J9_PORTR</name>
<reference evidence="1 2" key="1">
    <citation type="submission" date="2019-05" db="EMBL/GenBank/DDBJ databases">
        <title>Another draft genome of Portunus trituberculatus and its Hox gene families provides insights of decapod evolution.</title>
        <authorList>
            <person name="Jeong J.-H."/>
            <person name="Song I."/>
            <person name="Kim S."/>
            <person name="Choi T."/>
            <person name="Kim D."/>
            <person name="Ryu S."/>
            <person name="Kim W."/>
        </authorList>
    </citation>
    <scope>NUCLEOTIDE SEQUENCE [LARGE SCALE GENOMIC DNA]</scope>
    <source>
        <tissue evidence="1">Muscle</tissue>
    </source>
</reference>